<dbReference type="SUPFAM" id="SSF49265">
    <property type="entry name" value="Fibronectin type III"/>
    <property type="match status" value="1"/>
</dbReference>
<dbReference type="Gene3D" id="3.80.10.10">
    <property type="entry name" value="Ribonuclease Inhibitor"/>
    <property type="match status" value="1"/>
</dbReference>
<protein>
    <recommendedName>
        <fullName evidence="3">Leucine-rich repeat domain-containing protein</fullName>
    </recommendedName>
</protein>
<dbReference type="KEGG" id="pary:A4V02_05305"/>
<dbReference type="InterPro" id="IPR026906">
    <property type="entry name" value="LRR_5"/>
</dbReference>
<reference evidence="2" key="1">
    <citation type="submission" date="2016-04" db="EMBL/GenBank/DDBJ databases">
        <title>Complete Genome Sequences of Twelve Strains of a Stable Defined Moderately Diverse Mouse Microbiota 2 (sDMDMm2).</title>
        <authorList>
            <person name="Uchimura Y."/>
            <person name="Wyss M."/>
            <person name="Brugiroux S."/>
            <person name="Limenitakis J.P."/>
            <person name="Stecher B."/>
            <person name="McCoy K.D."/>
            <person name="Macpherson A.J."/>
        </authorList>
    </citation>
    <scope>NUCLEOTIDE SEQUENCE [LARGE SCALE GENOMIC DNA]</scope>
    <source>
        <strain evidence="2">YL27</strain>
    </source>
</reference>
<dbReference type="EMBL" id="CP015402">
    <property type="protein sequence ID" value="ANU63192.1"/>
    <property type="molecule type" value="Genomic_DNA"/>
</dbReference>
<name>A0A1B1S8T7_9BACT</name>
<sequence>MSLFLKYIQSWLLIPLIILPLISVGCSDAARPENIEPLIELQPATEITRTEALVTAHVRNRGTGRLSYVDFYYGEEGQVTCQSPKEESVESVLTLHLNGLKPGTTYKCYAQGGTSTATLRSQTISFTTLPNEKPVVSPPVALSTGPIGIIVEFEIVEDGGEPVLTAGCDVTDASTLETVRIHLSEDCLTLGKHRLHITGLVPMTGYVITPFASNSLGEAKGEALEYTTKNTILLTEAGTLHELFAGATSIDLSCLTISGCMNGDDFRFLRHLLGGSESFDGLQIDSRVTDIDLSDIYIVEGGGSYDGMRFTSADELSTGLFADCLSLRSAILPSSATRLARNAFAHCSSLETLTISAGTTSVMPSEDCRLLKAIEVSEANCSFTSIDGVLFNSGATGIVWFPLWKGGAYSLPSTITSIGENAFYGTSITSIEIPSSVTAIGRGAFAESALTEITLPDNITNISEGMFQNCASLATVRLGSGTEYVGNYVFSGTVLKDLYISASIPPYAAEHAFFGTPVSITENCVLHVPYGTKAVYRNNSKWGLFKQIEEYRH</sequence>
<dbReference type="Proteomes" id="UP000186351">
    <property type="component" value="Chromosome"/>
</dbReference>
<dbReference type="STRING" id="1796646.A4V02_05305"/>
<dbReference type="PANTHER" id="PTHR45661">
    <property type="entry name" value="SURFACE ANTIGEN"/>
    <property type="match status" value="1"/>
</dbReference>
<dbReference type="PANTHER" id="PTHR45661:SF3">
    <property type="entry name" value="IG-LIKE DOMAIN-CONTAINING PROTEIN"/>
    <property type="match status" value="1"/>
</dbReference>
<dbReference type="InterPro" id="IPR036116">
    <property type="entry name" value="FN3_sf"/>
</dbReference>
<organism evidence="1 2">
    <name type="scientific">Muribaculum intestinale</name>
    <dbReference type="NCBI Taxonomy" id="1796646"/>
    <lineage>
        <taxon>Bacteria</taxon>
        <taxon>Pseudomonadati</taxon>
        <taxon>Bacteroidota</taxon>
        <taxon>Bacteroidia</taxon>
        <taxon>Bacteroidales</taxon>
        <taxon>Muribaculaceae</taxon>
        <taxon>Muribaculum</taxon>
    </lineage>
</organism>
<dbReference type="Pfam" id="PF13306">
    <property type="entry name" value="LRR_5"/>
    <property type="match status" value="2"/>
</dbReference>
<dbReference type="AlphaFoldDB" id="A0A1B1S8T7"/>
<keyword evidence="2" id="KW-1185">Reference proteome</keyword>
<dbReference type="InterPro" id="IPR053139">
    <property type="entry name" value="Surface_bspA-like"/>
</dbReference>
<dbReference type="SUPFAM" id="SSF52058">
    <property type="entry name" value="L domain-like"/>
    <property type="match status" value="1"/>
</dbReference>
<accession>A0A1Z2XJW9</accession>
<dbReference type="OrthoDB" id="1058315at2"/>
<gene>
    <name evidence="1" type="ORF">A4V02_05305</name>
</gene>
<evidence type="ECO:0000313" key="2">
    <source>
        <dbReference type="Proteomes" id="UP000186351"/>
    </source>
</evidence>
<evidence type="ECO:0008006" key="3">
    <source>
        <dbReference type="Google" id="ProtNLM"/>
    </source>
</evidence>
<dbReference type="InterPro" id="IPR032675">
    <property type="entry name" value="LRR_dom_sf"/>
</dbReference>
<proteinExistence type="predicted"/>
<dbReference type="PROSITE" id="PS51257">
    <property type="entry name" value="PROKAR_LIPOPROTEIN"/>
    <property type="match status" value="1"/>
</dbReference>
<accession>A0A1B1S8T7</accession>
<evidence type="ECO:0000313" key="1">
    <source>
        <dbReference type="EMBL" id="ANU63192.1"/>
    </source>
</evidence>